<dbReference type="RefSeq" id="WP_109657013.1">
    <property type="nucleotide sequence ID" value="NZ_CP029145.1"/>
</dbReference>
<keyword evidence="3 5" id="KW-1133">Transmembrane helix</keyword>
<feature type="transmembrane region" description="Helical" evidence="5">
    <location>
        <begin position="26"/>
        <end position="44"/>
    </location>
</feature>
<organism evidence="7 8">
    <name type="scientific">Hymenobacter nivis</name>
    <dbReference type="NCBI Taxonomy" id="1850093"/>
    <lineage>
        <taxon>Bacteria</taxon>
        <taxon>Pseudomonadati</taxon>
        <taxon>Bacteroidota</taxon>
        <taxon>Cytophagia</taxon>
        <taxon>Cytophagales</taxon>
        <taxon>Hymenobacteraceae</taxon>
        <taxon>Hymenobacter</taxon>
    </lineage>
</organism>
<dbReference type="PANTHER" id="PTHR33507">
    <property type="entry name" value="INNER MEMBRANE PROTEIN YBBJ"/>
    <property type="match status" value="1"/>
</dbReference>
<feature type="transmembrane region" description="Helical" evidence="5">
    <location>
        <begin position="51"/>
        <end position="71"/>
    </location>
</feature>
<protein>
    <recommendedName>
        <fullName evidence="6">NfeD-like C-terminal domain-containing protein</fullName>
    </recommendedName>
</protein>
<name>A0A2Z3GPC0_9BACT</name>
<dbReference type="PANTHER" id="PTHR33507:SF3">
    <property type="entry name" value="INNER MEMBRANE PROTEIN YBBJ"/>
    <property type="match status" value="1"/>
</dbReference>
<keyword evidence="2 5" id="KW-0812">Transmembrane</keyword>
<dbReference type="KEGG" id="hnv:DDQ68_14905"/>
<accession>A0A2Z3GPC0</accession>
<dbReference type="InterPro" id="IPR002810">
    <property type="entry name" value="NfeD-like_C"/>
</dbReference>
<evidence type="ECO:0000313" key="8">
    <source>
        <dbReference type="Proteomes" id="UP000245999"/>
    </source>
</evidence>
<sequence>MLTIALLLLFGLLFLAAEVIFIPGTTVVGFVGFALLAWGVWLSYHDLGTPAGHYALAGAGALAGMVLYLGLRPKNLARAALHSVSEGSVRDVRRADVPAGTLGHTLSALRPAGTVLFGEERREAVTRGEFVDAGRAVRVLGIEQNRIVVEGA</sequence>
<dbReference type="Pfam" id="PF01957">
    <property type="entry name" value="NfeD"/>
    <property type="match status" value="1"/>
</dbReference>
<comment type="subcellular location">
    <subcellularLocation>
        <location evidence="1">Membrane</location>
        <topology evidence="1">Multi-pass membrane protein</topology>
    </subcellularLocation>
</comment>
<dbReference type="Gene3D" id="2.40.50.140">
    <property type="entry name" value="Nucleic acid-binding proteins"/>
    <property type="match status" value="1"/>
</dbReference>
<keyword evidence="8" id="KW-1185">Reference proteome</keyword>
<dbReference type="GO" id="GO:0005886">
    <property type="term" value="C:plasma membrane"/>
    <property type="evidence" value="ECO:0007669"/>
    <property type="project" value="TreeGrafter"/>
</dbReference>
<evidence type="ECO:0000256" key="1">
    <source>
        <dbReference type="ARBA" id="ARBA00004141"/>
    </source>
</evidence>
<dbReference type="EMBL" id="CP029145">
    <property type="protein sequence ID" value="AWM33962.1"/>
    <property type="molecule type" value="Genomic_DNA"/>
</dbReference>
<proteinExistence type="predicted"/>
<evidence type="ECO:0000256" key="4">
    <source>
        <dbReference type="ARBA" id="ARBA00023136"/>
    </source>
</evidence>
<reference evidence="8" key="1">
    <citation type="submission" date="2018-04" db="EMBL/GenBank/DDBJ databases">
        <title>Complete genome of Antarctic heterotrophic bacterium Hymenobacter nivis.</title>
        <authorList>
            <person name="Terashima M."/>
        </authorList>
    </citation>
    <scope>NUCLEOTIDE SEQUENCE [LARGE SCALE GENOMIC DNA]</scope>
    <source>
        <strain evidence="8">NBRC 111535</strain>
    </source>
</reference>
<evidence type="ECO:0000313" key="7">
    <source>
        <dbReference type="EMBL" id="AWM33962.1"/>
    </source>
</evidence>
<feature type="domain" description="NfeD-like C-terminal" evidence="6">
    <location>
        <begin position="102"/>
        <end position="150"/>
    </location>
</feature>
<evidence type="ECO:0000256" key="2">
    <source>
        <dbReference type="ARBA" id="ARBA00022692"/>
    </source>
</evidence>
<dbReference type="Proteomes" id="UP000245999">
    <property type="component" value="Chromosome"/>
</dbReference>
<evidence type="ECO:0000256" key="5">
    <source>
        <dbReference type="SAM" id="Phobius"/>
    </source>
</evidence>
<keyword evidence="4 5" id="KW-0472">Membrane</keyword>
<evidence type="ECO:0000256" key="3">
    <source>
        <dbReference type="ARBA" id="ARBA00022989"/>
    </source>
</evidence>
<dbReference type="OrthoDB" id="1120520at2"/>
<dbReference type="InterPro" id="IPR052165">
    <property type="entry name" value="Membrane_assoc_protease"/>
</dbReference>
<dbReference type="AlphaFoldDB" id="A0A2Z3GPC0"/>
<gene>
    <name evidence="7" type="ORF">DDQ68_14905</name>
</gene>
<evidence type="ECO:0000259" key="6">
    <source>
        <dbReference type="Pfam" id="PF01957"/>
    </source>
</evidence>
<dbReference type="InterPro" id="IPR012340">
    <property type="entry name" value="NA-bd_OB-fold"/>
</dbReference>